<reference evidence="2" key="1">
    <citation type="journal article" date="2010" name="Science">
        <title>Signatures of adaptation to obligate biotrophy in the Hyaloperonospora arabidopsidis genome.</title>
        <authorList>
            <person name="Baxter L."/>
            <person name="Tripathy S."/>
            <person name="Ishaque N."/>
            <person name="Boot N."/>
            <person name="Cabral A."/>
            <person name="Kemen E."/>
            <person name="Thines M."/>
            <person name="Ah-Fong A."/>
            <person name="Anderson R."/>
            <person name="Badejoko W."/>
            <person name="Bittner-Eddy P."/>
            <person name="Boore J.L."/>
            <person name="Chibucos M.C."/>
            <person name="Coates M."/>
            <person name="Dehal P."/>
            <person name="Delehaunty K."/>
            <person name="Dong S."/>
            <person name="Downton P."/>
            <person name="Dumas B."/>
            <person name="Fabro G."/>
            <person name="Fronick C."/>
            <person name="Fuerstenberg S.I."/>
            <person name="Fulton L."/>
            <person name="Gaulin E."/>
            <person name="Govers F."/>
            <person name="Hughes L."/>
            <person name="Humphray S."/>
            <person name="Jiang R.H."/>
            <person name="Judelson H."/>
            <person name="Kamoun S."/>
            <person name="Kyung K."/>
            <person name="Meijer H."/>
            <person name="Minx P."/>
            <person name="Morris P."/>
            <person name="Nelson J."/>
            <person name="Phuntumart V."/>
            <person name="Qutob D."/>
            <person name="Rehmany A."/>
            <person name="Rougon-Cardoso A."/>
            <person name="Ryden P."/>
            <person name="Torto-Alalibo T."/>
            <person name="Studholme D."/>
            <person name="Wang Y."/>
            <person name="Win J."/>
            <person name="Wood J."/>
            <person name="Clifton S.W."/>
            <person name="Rogers J."/>
            <person name="Van den Ackerveken G."/>
            <person name="Jones J.D."/>
            <person name="McDowell J.M."/>
            <person name="Beynon J."/>
            <person name="Tyler B.M."/>
        </authorList>
    </citation>
    <scope>NUCLEOTIDE SEQUENCE [LARGE SCALE GENOMIC DNA]</scope>
    <source>
        <strain evidence="2">Emoy2</strain>
    </source>
</reference>
<keyword evidence="2" id="KW-1185">Reference proteome</keyword>
<dbReference type="InParanoid" id="M4BGV2"/>
<proteinExistence type="predicted"/>
<dbReference type="AlphaFoldDB" id="M4BGV2"/>
<sequence>MASSYPAYTFRVRLHSLQTISDKTGARVYRLLSLLLEVVRAHSDIVHPSACHALLL</sequence>
<evidence type="ECO:0000313" key="2">
    <source>
        <dbReference type="Proteomes" id="UP000011713"/>
    </source>
</evidence>
<reference evidence="1" key="2">
    <citation type="submission" date="2015-06" db="UniProtKB">
        <authorList>
            <consortium name="EnsemblProtists"/>
        </authorList>
    </citation>
    <scope>IDENTIFICATION</scope>
    <source>
        <strain evidence="1">Emoy2</strain>
    </source>
</reference>
<dbReference type="HOGENOM" id="CLU_3018393_0_0_1"/>
<dbReference type="VEuPathDB" id="FungiDB:HpaG805627"/>
<dbReference type="Proteomes" id="UP000011713">
    <property type="component" value="Unassembled WGS sequence"/>
</dbReference>
<dbReference type="EMBL" id="JH598246">
    <property type="status" value="NOT_ANNOTATED_CDS"/>
    <property type="molecule type" value="Genomic_DNA"/>
</dbReference>
<name>M4BGV2_HYAAE</name>
<protein>
    <submittedName>
        <fullName evidence="1">Uncharacterized protein</fullName>
    </submittedName>
</protein>
<organism evidence="1 2">
    <name type="scientific">Hyaloperonospora arabidopsidis (strain Emoy2)</name>
    <name type="common">Downy mildew agent</name>
    <name type="synonym">Peronospora arabidopsidis</name>
    <dbReference type="NCBI Taxonomy" id="559515"/>
    <lineage>
        <taxon>Eukaryota</taxon>
        <taxon>Sar</taxon>
        <taxon>Stramenopiles</taxon>
        <taxon>Oomycota</taxon>
        <taxon>Peronosporomycetes</taxon>
        <taxon>Peronosporales</taxon>
        <taxon>Peronosporaceae</taxon>
        <taxon>Hyaloperonospora</taxon>
    </lineage>
</organism>
<accession>M4BGV2</accession>
<dbReference type="EnsemblProtists" id="HpaT805627">
    <property type="protein sequence ID" value="HpaP805627"/>
    <property type="gene ID" value="HpaG805627"/>
</dbReference>
<evidence type="ECO:0000313" key="1">
    <source>
        <dbReference type="EnsemblProtists" id="HpaP805627"/>
    </source>
</evidence>